<keyword evidence="2" id="KW-1185">Reference proteome</keyword>
<dbReference type="RefSeq" id="WP_368802900.1">
    <property type="nucleotide sequence ID" value="NZ_JAZHFV010000003.1"/>
</dbReference>
<organism evidence="1 2">
    <name type="scientific">Neoaquamicrobium sediminum</name>
    <dbReference type="NCBI Taxonomy" id="1849104"/>
    <lineage>
        <taxon>Bacteria</taxon>
        <taxon>Pseudomonadati</taxon>
        <taxon>Pseudomonadota</taxon>
        <taxon>Alphaproteobacteria</taxon>
        <taxon>Hyphomicrobiales</taxon>
        <taxon>Phyllobacteriaceae</taxon>
        <taxon>Neoaquamicrobium</taxon>
    </lineage>
</organism>
<evidence type="ECO:0000313" key="2">
    <source>
        <dbReference type="Proteomes" id="UP001559025"/>
    </source>
</evidence>
<sequence>MQDNNRFERIEEPFGTWMVWDNWHDEPAKLGSLSLVGLSYSSAALLCEKLNDPNAEPAAEPDRNRRKI</sequence>
<dbReference type="EMBL" id="JAZHFV010000003">
    <property type="protein sequence ID" value="MEX4007791.1"/>
    <property type="molecule type" value="Genomic_DNA"/>
</dbReference>
<protein>
    <submittedName>
        <fullName evidence="1">Uncharacterized protein</fullName>
    </submittedName>
</protein>
<evidence type="ECO:0000313" key="1">
    <source>
        <dbReference type="EMBL" id="MEX4007791.1"/>
    </source>
</evidence>
<dbReference type="Proteomes" id="UP001559025">
    <property type="component" value="Unassembled WGS sequence"/>
</dbReference>
<name>A0ABV3WSZ6_9HYPH</name>
<proteinExistence type="predicted"/>
<gene>
    <name evidence="1" type="ORF">V1479_10790</name>
</gene>
<accession>A0ABV3WSZ6</accession>
<comment type="caution">
    <text evidence="1">The sequence shown here is derived from an EMBL/GenBank/DDBJ whole genome shotgun (WGS) entry which is preliminary data.</text>
</comment>
<reference evidence="1 2" key="1">
    <citation type="submission" date="2024-01" db="EMBL/GenBank/DDBJ databases">
        <title>New evidence supports the origin of RcGTA from prophage.</title>
        <authorList>
            <person name="Xu Y."/>
            <person name="Liu B."/>
            <person name="Chen F."/>
        </authorList>
    </citation>
    <scope>NUCLEOTIDE SEQUENCE [LARGE SCALE GENOMIC DNA]</scope>
    <source>
        <strain evidence="1 2">CBW1107-2</strain>
    </source>
</reference>